<name>A0A951U5Z6_9CYAN</name>
<sequence>MPQTKLAELYRPFLIVADFPGQLPRAIARTYNQEDAEDQIRFLKRQIVNGAFYIVYDPEPLRLRPD</sequence>
<accession>A0A951U5Z6</accession>
<reference evidence="1" key="1">
    <citation type="submission" date="2021-05" db="EMBL/GenBank/DDBJ databases">
        <authorList>
            <person name="Pietrasiak N."/>
            <person name="Ward R."/>
            <person name="Stajich J.E."/>
            <person name="Kurbessoian T."/>
        </authorList>
    </citation>
    <scope>NUCLEOTIDE SEQUENCE</scope>
    <source>
        <strain evidence="1">GSE-TBD4-15B</strain>
    </source>
</reference>
<evidence type="ECO:0000313" key="1">
    <source>
        <dbReference type="EMBL" id="MBW4467384.1"/>
    </source>
</evidence>
<dbReference type="AlphaFoldDB" id="A0A951U5Z6"/>
<reference evidence="1" key="2">
    <citation type="journal article" date="2022" name="Microbiol. Resour. Announc.">
        <title>Metagenome Sequencing to Explore Phylogenomics of Terrestrial Cyanobacteria.</title>
        <authorList>
            <person name="Ward R.D."/>
            <person name="Stajich J.E."/>
            <person name="Johansen J.R."/>
            <person name="Huntemann M."/>
            <person name="Clum A."/>
            <person name="Foster B."/>
            <person name="Foster B."/>
            <person name="Roux S."/>
            <person name="Palaniappan K."/>
            <person name="Varghese N."/>
            <person name="Mukherjee S."/>
            <person name="Reddy T.B.K."/>
            <person name="Daum C."/>
            <person name="Copeland A."/>
            <person name="Chen I.A."/>
            <person name="Ivanova N.N."/>
            <person name="Kyrpides N.C."/>
            <person name="Shapiro N."/>
            <person name="Eloe-Fadrosh E.A."/>
            <person name="Pietrasiak N."/>
        </authorList>
    </citation>
    <scope>NUCLEOTIDE SEQUENCE</scope>
    <source>
        <strain evidence="1">GSE-TBD4-15B</strain>
    </source>
</reference>
<dbReference type="Proteomes" id="UP000707356">
    <property type="component" value="Unassembled WGS sequence"/>
</dbReference>
<gene>
    <name evidence="1" type="ORF">KME07_18315</name>
</gene>
<proteinExistence type="predicted"/>
<dbReference type="EMBL" id="JAHHHV010000076">
    <property type="protein sequence ID" value="MBW4467384.1"/>
    <property type="molecule type" value="Genomic_DNA"/>
</dbReference>
<protein>
    <submittedName>
        <fullName evidence="1">Uncharacterized protein</fullName>
    </submittedName>
</protein>
<organism evidence="1 2">
    <name type="scientific">Pegethrix bostrychoides GSE-TBD4-15B</name>
    <dbReference type="NCBI Taxonomy" id="2839662"/>
    <lineage>
        <taxon>Bacteria</taxon>
        <taxon>Bacillati</taxon>
        <taxon>Cyanobacteriota</taxon>
        <taxon>Cyanophyceae</taxon>
        <taxon>Oculatellales</taxon>
        <taxon>Oculatellaceae</taxon>
        <taxon>Pegethrix</taxon>
    </lineage>
</organism>
<evidence type="ECO:0000313" key="2">
    <source>
        <dbReference type="Proteomes" id="UP000707356"/>
    </source>
</evidence>
<comment type="caution">
    <text evidence="1">The sequence shown here is derived from an EMBL/GenBank/DDBJ whole genome shotgun (WGS) entry which is preliminary data.</text>
</comment>